<evidence type="ECO:0000313" key="2">
    <source>
        <dbReference type="Proteomes" id="UP000005239"/>
    </source>
</evidence>
<gene>
    <name evidence="1" type="primary">WBGene00282368</name>
</gene>
<reference evidence="2" key="1">
    <citation type="journal article" date="2008" name="Nat. Genet.">
        <title>The Pristionchus pacificus genome provides a unique perspective on nematode lifestyle and parasitism.</title>
        <authorList>
            <person name="Dieterich C."/>
            <person name="Clifton S.W."/>
            <person name="Schuster L.N."/>
            <person name="Chinwalla A."/>
            <person name="Delehaunty K."/>
            <person name="Dinkelacker I."/>
            <person name="Fulton L."/>
            <person name="Fulton R."/>
            <person name="Godfrey J."/>
            <person name="Minx P."/>
            <person name="Mitreva M."/>
            <person name="Roeseler W."/>
            <person name="Tian H."/>
            <person name="Witte H."/>
            <person name="Yang S.P."/>
            <person name="Wilson R.K."/>
            <person name="Sommer R.J."/>
        </authorList>
    </citation>
    <scope>NUCLEOTIDE SEQUENCE [LARGE SCALE GENOMIC DNA]</scope>
    <source>
        <strain evidence="2">PS312</strain>
    </source>
</reference>
<reference evidence="1" key="2">
    <citation type="submission" date="2022-06" db="UniProtKB">
        <authorList>
            <consortium name="EnsemblMetazoa"/>
        </authorList>
    </citation>
    <scope>IDENTIFICATION</scope>
    <source>
        <strain evidence="1">PS312</strain>
    </source>
</reference>
<protein>
    <submittedName>
        <fullName evidence="1">Uncharacterized protein</fullName>
    </submittedName>
</protein>
<name>A0A2A6BM83_PRIPA</name>
<sequence length="315" mass="34038">MSLKMRAGRHLRHLMGLLLCTALPLPPRRAGQCGIALVRQCPRTGSGLRGALRYNLVVNGLFLGAVKGKLDKSAASISVRADSGADGETSSDPSDITRPLTTVLYRNPQHCALCTHYRTHPGHVQSQQVVEAHAVQLWNYPVLSGFLAPALTKNVASDENPAPQAHGNGLGCGAAGGVPWSPSFGRTPVPNYHEIRLKSVRDSNTMLNYRTCGVSRCGESLLDDADEEEDGLFAYRLSQKSKKCPTSFVPASSSSVWFLRLLSSGTDRSRAGAERAAMRADLQQLQQQPDWRTVGAWMLIGKVVCATFPEATCEV</sequence>
<accession>A0A8R1V4D4</accession>
<organism evidence="1 2">
    <name type="scientific">Pristionchus pacificus</name>
    <name type="common">Parasitic nematode worm</name>
    <dbReference type="NCBI Taxonomy" id="54126"/>
    <lineage>
        <taxon>Eukaryota</taxon>
        <taxon>Metazoa</taxon>
        <taxon>Ecdysozoa</taxon>
        <taxon>Nematoda</taxon>
        <taxon>Chromadorea</taxon>
        <taxon>Rhabditida</taxon>
        <taxon>Rhabditina</taxon>
        <taxon>Diplogasteromorpha</taxon>
        <taxon>Diplogasteroidea</taxon>
        <taxon>Neodiplogasteridae</taxon>
        <taxon>Pristionchus</taxon>
    </lineage>
</organism>
<keyword evidence="2" id="KW-1185">Reference proteome</keyword>
<dbReference type="AlphaFoldDB" id="A0A2A6BM83"/>
<accession>A0A2A6BM83</accession>
<dbReference type="EnsemblMetazoa" id="PPA43999.1">
    <property type="protein sequence ID" value="PPA43999.1"/>
    <property type="gene ID" value="WBGene00282368"/>
</dbReference>
<dbReference type="Proteomes" id="UP000005239">
    <property type="component" value="Unassembled WGS sequence"/>
</dbReference>
<proteinExistence type="predicted"/>
<evidence type="ECO:0000313" key="1">
    <source>
        <dbReference type="EnsemblMetazoa" id="PPA43999.1"/>
    </source>
</evidence>